<gene>
    <name evidence="6" type="ORF">SAMN02745782_00050</name>
</gene>
<comment type="similarity">
    <text evidence="2">Belongs to the NifW family.</text>
</comment>
<evidence type="ECO:0000256" key="2">
    <source>
        <dbReference type="ARBA" id="ARBA00008351"/>
    </source>
</evidence>
<comment type="function">
    <text evidence="1">May protect the nitrogenase Fe-Mo protein from oxidative damage.</text>
</comment>
<evidence type="ECO:0000313" key="6">
    <source>
        <dbReference type="EMBL" id="SJZ38372.1"/>
    </source>
</evidence>
<evidence type="ECO:0000256" key="1">
    <source>
        <dbReference type="ARBA" id="ARBA00002247"/>
    </source>
</evidence>
<keyword evidence="5" id="KW-0535">Nitrogen fixation</keyword>
<evidence type="ECO:0000256" key="4">
    <source>
        <dbReference type="ARBA" id="ARBA00016274"/>
    </source>
</evidence>
<proteinExistence type="inferred from homology"/>
<dbReference type="GO" id="GO:0009399">
    <property type="term" value="P:nitrogen fixation"/>
    <property type="evidence" value="ECO:0007669"/>
    <property type="project" value="InterPro"/>
</dbReference>
<dbReference type="GeneID" id="70583857"/>
<name>A0A1T4K7H2_VIBCI</name>
<reference evidence="7" key="1">
    <citation type="submission" date="2017-02" db="EMBL/GenBank/DDBJ databases">
        <authorList>
            <person name="Varghese N."/>
            <person name="Submissions S."/>
        </authorList>
    </citation>
    <scope>NUCLEOTIDE SEQUENCE [LARGE SCALE GENOMIC DNA]</scope>
    <source>
        <strain evidence="7">DSM 19608</strain>
    </source>
</reference>
<dbReference type="STRING" id="1123491.SAMN02745782_00050"/>
<dbReference type="AlphaFoldDB" id="A0A1T4K7H2"/>
<dbReference type="OrthoDB" id="9811868at2"/>
<protein>
    <recommendedName>
        <fullName evidence="4">Nitrogenase-stabilizing/protective protein NifW</fullName>
    </recommendedName>
</protein>
<sequence>MEITEQNRFIKDCEQLESVEDFLEYFAIEYSSQVVQSKHIPLLRLCRQLLTAKKATDNYDDYRDALSTAYRQISHGRLPTLKKSACATCQLDCDKTE</sequence>
<dbReference type="Pfam" id="PF03206">
    <property type="entry name" value="NifW"/>
    <property type="match status" value="1"/>
</dbReference>
<evidence type="ECO:0000256" key="5">
    <source>
        <dbReference type="ARBA" id="ARBA00023231"/>
    </source>
</evidence>
<keyword evidence="7" id="KW-1185">Reference proteome</keyword>
<dbReference type="Proteomes" id="UP000190834">
    <property type="component" value="Unassembled WGS sequence"/>
</dbReference>
<accession>A0A1T4K7H2</accession>
<dbReference type="InterPro" id="IPR004893">
    <property type="entry name" value="NifW"/>
</dbReference>
<dbReference type="EMBL" id="FUXB01000001">
    <property type="protein sequence ID" value="SJZ38372.1"/>
    <property type="molecule type" value="Genomic_DNA"/>
</dbReference>
<organism evidence="6 7">
    <name type="scientific">Vibrio cincinnatiensis DSM 19608</name>
    <dbReference type="NCBI Taxonomy" id="1123491"/>
    <lineage>
        <taxon>Bacteria</taxon>
        <taxon>Pseudomonadati</taxon>
        <taxon>Pseudomonadota</taxon>
        <taxon>Gammaproteobacteria</taxon>
        <taxon>Vibrionales</taxon>
        <taxon>Vibrionaceae</taxon>
        <taxon>Vibrio</taxon>
    </lineage>
</organism>
<evidence type="ECO:0000256" key="3">
    <source>
        <dbReference type="ARBA" id="ARBA00011284"/>
    </source>
</evidence>
<comment type="subunit">
    <text evidence="3">Homotrimer; associates with NifD.</text>
</comment>
<dbReference type="RefSeq" id="WP_078924466.1">
    <property type="nucleotide sequence ID" value="NZ_FUXB01000001.1"/>
</dbReference>
<evidence type="ECO:0000313" key="7">
    <source>
        <dbReference type="Proteomes" id="UP000190834"/>
    </source>
</evidence>